<feature type="region of interest" description="Disordered" evidence="1">
    <location>
        <begin position="1"/>
        <end position="21"/>
    </location>
</feature>
<evidence type="ECO:0000313" key="2">
    <source>
        <dbReference type="EMBL" id="GLS73846.1"/>
    </source>
</evidence>
<dbReference type="Proteomes" id="UP001157440">
    <property type="component" value="Unassembled WGS sequence"/>
</dbReference>
<organism evidence="2 3">
    <name type="scientific">Methylobacterium tardum</name>
    <dbReference type="NCBI Taxonomy" id="374432"/>
    <lineage>
        <taxon>Bacteria</taxon>
        <taxon>Pseudomonadati</taxon>
        <taxon>Pseudomonadota</taxon>
        <taxon>Alphaproteobacteria</taxon>
        <taxon>Hyphomicrobiales</taxon>
        <taxon>Methylobacteriaceae</taxon>
        <taxon>Methylobacterium</taxon>
    </lineage>
</organism>
<comment type="caution">
    <text evidence="2">The sequence shown here is derived from an EMBL/GenBank/DDBJ whole genome shotgun (WGS) entry which is preliminary data.</text>
</comment>
<name>A0AA37TQD1_9HYPH</name>
<protein>
    <submittedName>
        <fullName evidence="2">Uncharacterized protein</fullName>
    </submittedName>
</protein>
<evidence type="ECO:0000313" key="3">
    <source>
        <dbReference type="Proteomes" id="UP001157440"/>
    </source>
</evidence>
<dbReference type="AlphaFoldDB" id="A0AA37TQD1"/>
<proteinExistence type="predicted"/>
<gene>
    <name evidence="2" type="ORF">GCM10007890_58610</name>
</gene>
<dbReference type="RefSeq" id="WP_238199151.1">
    <property type="nucleotide sequence ID" value="NZ_BPQZ01000032.1"/>
</dbReference>
<keyword evidence="3" id="KW-1185">Reference proteome</keyword>
<sequence>MTKDAKSTFPKLVQGESNAATDEGRKINAKIDEAFGKLAKKMRDRADKAKGKLDGVKKVDKRAVLLRRFELYADAATYLEERLLHREDRSE</sequence>
<accession>A0AA37TQD1</accession>
<evidence type="ECO:0000256" key="1">
    <source>
        <dbReference type="SAM" id="MobiDB-lite"/>
    </source>
</evidence>
<dbReference type="EMBL" id="BSPL01000031">
    <property type="protein sequence ID" value="GLS73846.1"/>
    <property type="molecule type" value="Genomic_DNA"/>
</dbReference>
<reference evidence="3" key="1">
    <citation type="journal article" date="2019" name="Int. J. Syst. Evol. Microbiol.">
        <title>The Global Catalogue of Microorganisms (GCM) 10K type strain sequencing project: providing services to taxonomists for standard genome sequencing and annotation.</title>
        <authorList>
            <consortium name="The Broad Institute Genomics Platform"/>
            <consortium name="The Broad Institute Genome Sequencing Center for Infectious Disease"/>
            <person name="Wu L."/>
            <person name="Ma J."/>
        </authorList>
    </citation>
    <scope>NUCLEOTIDE SEQUENCE [LARGE SCALE GENOMIC DNA]</scope>
    <source>
        <strain evidence="3">NBRC 103632</strain>
    </source>
</reference>